<dbReference type="SUPFAM" id="SSF52540">
    <property type="entry name" value="P-loop containing nucleoside triphosphate hydrolases"/>
    <property type="match status" value="1"/>
</dbReference>
<reference evidence="4" key="1">
    <citation type="journal article" date="2008" name="Genome Res.">
        <title>The genome of Pelotomaculum thermopropionicum reveals niche-associated evolution in anaerobic microbiota.</title>
        <authorList>
            <person name="Kosaka T."/>
            <person name="Kato S."/>
            <person name="Shimoyama T."/>
            <person name="Ishii S."/>
            <person name="Abe T."/>
            <person name="Watanabe K."/>
        </authorList>
    </citation>
    <scope>NUCLEOTIDE SEQUENCE [LARGE SCALE GENOMIC DNA]</scope>
    <source>
        <strain evidence="4">DSM 13744 / JCM 10971 / SI</strain>
    </source>
</reference>
<proteinExistence type="predicted"/>
<organism evidence="3 4">
    <name type="scientific">Pelotomaculum thermopropionicum (strain DSM 13744 / JCM 10971 / SI)</name>
    <dbReference type="NCBI Taxonomy" id="370438"/>
    <lineage>
        <taxon>Bacteria</taxon>
        <taxon>Bacillati</taxon>
        <taxon>Bacillota</taxon>
        <taxon>Clostridia</taxon>
        <taxon>Eubacteriales</taxon>
        <taxon>Desulfotomaculaceae</taxon>
        <taxon>Pelotomaculum</taxon>
    </lineage>
</organism>
<feature type="domain" description="Rhodanese" evidence="2">
    <location>
        <begin position="12"/>
        <end position="134"/>
    </location>
</feature>
<dbReference type="SUPFAM" id="SSF52821">
    <property type="entry name" value="Rhodanese/Cell cycle control phosphatase"/>
    <property type="match status" value="1"/>
</dbReference>
<accession>A5D2R1</accession>
<dbReference type="EMBL" id="AP009389">
    <property type="protein sequence ID" value="BAF59475.1"/>
    <property type="molecule type" value="Genomic_DNA"/>
</dbReference>
<dbReference type="KEGG" id="pth:PTH_1294"/>
<dbReference type="STRING" id="370438.PTH_1294"/>
<dbReference type="NCBIfam" id="NF008752">
    <property type="entry name" value="PRK11784.1-4"/>
    <property type="match status" value="1"/>
</dbReference>
<dbReference type="InterPro" id="IPR027417">
    <property type="entry name" value="P-loop_NTPase"/>
</dbReference>
<dbReference type="InterPro" id="IPR058840">
    <property type="entry name" value="AAA_SelU"/>
</dbReference>
<evidence type="ECO:0000313" key="4">
    <source>
        <dbReference type="Proteomes" id="UP000006556"/>
    </source>
</evidence>
<keyword evidence="1" id="KW-0711">Selenium</keyword>
<dbReference type="NCBIfam" id="NF008750">
    <property type="entry name" value="PRK11784.1-2"/>
    <property type="match status" value="1"/>
</dbReference>
<dbReference type="AlphaFoldDB" id="A5D2R1"/>
<dbReference type="Proteomes" id="UP000006556">
    <property type="component" value="Chromosome"/>
</dbReference>
<dbReference type="InterPro" id="IPR036873">
    <property type="entry name" value="Rhodanese-like_dom_sf"/>
</dbReference>
<dbReference type="Gene3D" id="3.40.50.300">
    <property type="entry name" value="P-loop containing nucleotide triphosphate hydrolases"/>
    <property type="match status" value="1"/>
</dbReference>
<dbReference type="Gene3D" id="3.40.250.10">
    <property type="entry name" value="Rhodanese-like domain"/>
    <property type="match status" value="1"/>
</dbReference>
<dbReference type="PANTHER" id="PTHR30401">
    <property type="entry name" value="TRNA 2-SELENOURIDINE SYNTHASE"/>
    <property type="match status" value="1"/>
</dbReference>
<dbReference type="Pfam" id="PF00581">
    <property type="entry name" value="Rhodanese"/>
    <property type="match status" value="1"/>
</dbReference>
<dbReference type="NCBIfam" id="TIGR03167">
    <property type="entry name" value="tRNA_sel_U_synt"/>
    <property type="match status" value="1"/>
</dbReference>
<dbReference type="SMART" id="SM00450">
    <property type="entry name" value="RHOD"/>
    <property type="match status" value="1"/>
</dbReference>
<sequence>MYKEATVKEILDMDEALLIDVRSEEEYAEATIPGAINIPLLNNDERAAVGTVYRREGPDTARRLGLKLVSPKLPEKVAVADGLAGNRKKIAVFCWRGGLRSQFMASLLAAMGYDVYRMVGGYKAYRRYVNEYLARDELGQKAVVLYGLTGVGKTDVLNRLGQMGLPVLDLEGLARHRGSVYGKIGLPPSPTQKAFESSIVHFLTGIGEEGVFIVECESRRIGNLMVPTPVMSSIKKGHRVLLYASLENRVRRIRQVYTSGPGENVKQLQEATMSLAKRIGKNKVEELNKMLEDRKFDCVFAYLLKKYYDPLYKYPEGPSEEYDLSVDATDIEEAAKKIFNFVTALPEYKNWYDGRGRKWR</sequence>
<dbReference type="InterPro" id="IPR017582">
    <property type="entry name" value="SelU"/>
</dbReference>
<dbReference type="HOGENOM" id="CLU_043456_0_0_9"/>
<protein>
    <submittedName>
        <fullName evidence="3">Predicted ATPase</fullName>
    </submittedName>
</protein>
<dbReference type="GO" id="GO:0043828">
    <property type="term" value="F:tRNA 2-selenouridine synthase activity"/>
    <property type="evidence" value="ECO:0007669"/>
    <property type="project" value="InterPro"/>
</dbReference>
<dbReference type="Pfam" id="PF26341">
    <property type="entry name" value="AAA_SelU"/>
    <property type="match status" value="1"/>
</dbReference>
<evidence type="ECO:0000256" key="1">
    <source>
        <dbReference type="ARBA" id="ARBA00023266"/>
    </source>
</evidence>
<gene>
    <name evidence="3" type="ordered locus">PTH_1294</name>
</gene>
<dbReference type="GO" id="GO:0002098">
    <property type="term" value="P:tRNA wobble uridine modification"/>
    <property type="evidence" value="ECO:0007669"/>
    <property type="project" value="InterPro"/>
</dbReference>
<dbReference type="PROSITE" id="PS50206">
    <property type="entry name" value="RHODANESE_3"/>
    <property type="match status" value="1"/>
</dbReference>
<dbReference type="InterPro" id="IPR001763">
    <property type="entry name" value="Rhodanese-like_dom"/>
</dbReference>
<dbReference type="eggNOG" id="COG2603">
    <property type="taxonomic scope" value="Bacteria"/>
</dbReference>
<evidence type="ECO:0000313" key="3">
    <source>
        <dbReference type="EMBL" id="BAF59475.1"/>
    </source>
</evidence>
<name>A5D2R1_PELTS</name>
<evidence type="ECO:0000259" key="2">
    <source>
        <dbReference type="PROSITE" id="PS50206"/>
    </source>
</evidence>
<dbReference type="PANTHER" id="PTHR30401:SF0">
    <property type="entry name" value="TRNA 2-SELENOURIDINE SYNTHASE"/>
    <property type="match status" value="1"/>
</dbReference>
<keyword evidence="4" id="KW-1185">Reference proteome</keyword>